<organism evidence="1 2">
    <name type="scientific">Coemansia aciculifera</name>
    <dbReference type="NCBI Taxonomy" id="417176"/>
    <lineage>
        <taxon>Eukaryota</taxon>
        <taxon>Fungi</taxon>
        <taxon>Fungi incertae sedis</taxon>
        <taxon>Zoopagomycota</taxon>
        <taxon>Kickxellomycotina</taxon>
        <taxon>Kickxellomycetes</taxon>
        <taxon>Kickxellales</taxon>
        <taxon>Kickxellaceae</taxon>
        <taxon>Coemansia</taxon>
    </lineage>
</organism>
<dbReference type="EMBL" id="JANBVB010000092">
    <property type="protein sequence ID" value="KAJ2897826.1"/>
    <property type="molecule type" value="Genomic_DNA"/>
</dbReference>
<name>A0ACC1M5H6_9FUNG</name>
<proteinExistence type="predicted"/>
<comment type="caution">
    <text evidence="1">The sequence shown here is derived from an EMBL/GenBank/DDBJ whole genome shotgun (WGS) entry which is preliminary data.</text>
</comment>
<protein>
    <submittedName>
        <fullName evidence="1">Mitochondrial distribution and morphology</fullName>
    </submittedName>
</protein>
<sequence>MESQQLRLVYDAMSRGDMKDARKQCDKVLSKQANHSGALAMKAYTLARLGDVDEAVEIGQKLLQAPDALKSPHVQQGLSLMFRVLNMAKEEIAVHTAALKYTTNAEQLHCKIFMAAARNKLYKEQHAAAVSLNKSYKQDHRYLWWVVISLLLQAKFVDEGSSVKALQLTLAERMAEKALSEGRLTNTEELRIYLNVLEIQGKYDAMLAALSISGPLAEKIANDPDLVTRRIELLIKTGDFTKALDAAEQTLESRDNWADYKLYVEAVVALTRATKDDDTPIRAASANFDKWAAQRGRARGAMLAGVELATKLREAGHSMLIDETTDVVGERIWSYVDQFMNKAICYSDIAQYFVAHANSSGQSSSSIEFHTKQLQQRLCDARAMVVTSQPKDNVDGIATNGERGEDAGQAWVSLERIRYLLQALSDDVDPNSWVTGIDVMVAFGLDSDEAEQKLAACSDMTLIVSQRIIQAAFLAHSEEPSQRDKLCSALFKAICVLEAGIKMNDDQFLLKLYAIRLYLYLSCYDRARAIYDKLSIKNIQLDTLGHFVNGHGMALGCFAADLDLCYDGVAFYDRAETKVPRELESAYEKGTYSNITDFLAFDDNLAHSMQRECTHRCALRGEAFEHGTTKAVLDQWKEADVVSIEHTDASIAALHDNRDVSVMGLQTPVDMTKWNLEIMTRSTPLLGPSWIQVFSMVPQIMHYVICADIELLESRTKDLLVAIDEAGQSMSSFDLLLARGVYQAAILYLRAQSGSEVFSQELTVLTDMIIGALPQDTSSPPSSVATLQARAPADLSLTIRSAAAATELFTYAQSVRFALAAQKSPSAKAIALELGQVRKTALTLMSSLRALAERPVRESIFEQWTNDDSSGEDSLLASATTFLSTRRKSALTVTAKSCASSWLKSVNNMTAHWKKCA</sequence>
<evidence type="ECO:0000313" key="1">
    <source>
        <dbReference type="EMBL" id="KAJ2897826.1"/>
    </source>
</evidence>
<accession>A0ACC1M5H6</accession>
<dbReference type="Proteomes" id="UP001139981">
    <property type="component" value="Unassembled WGS sequence"/>
</dbReference>
<gene>
    <name evidence="1" type="primary">MDM20</name>
    <name evidence="1" type="ORF">IWW38_001592</name>
</gene>
<evidence type="ECO:0000313" key="2">
    <source>
        <dbReference type="Proteomes" id="UP001139981"/>
    </source>
</evidence>
<keyword evidence="2" id="KW-1185">Reference proteome</keyword>
<reference evidence="1" key="1">
    <citation type="submission" date="2022-07" db="EMBL/GenBank/DDBJ databases">
        <title>Phylogenomic reconstructions and comparative analyses of Kickxellomycotina fungi.</title>
        <authorList>
            <person name="Reynolds N.K."/>
            <person name="Stajich J.E."/>
            <person name="Barry K."/>
            <person name="Grigoriev I.V."/>
            <person name="Crous P."/>
            <person name="Smith M.E."/>
        </authorList>
    </citation>
    <scope>NUCLEOTIDE SEQUENCE</scope>
    <source>
        <strain evidence="1">CBS 190363</strain>
    </source>
</reference>